<name>A0A2U3ELX9_PURLI</name>
<keyword evidence="5" id="KW-1185">Reference proteome</keyword>
<gene>
    <name evidence="3" type="ORF">PCL_06172</name>
    <name evidence="2" type="ORF">Purlil1_4175</name>
</gene>
<evidence type="ECO:0000256" key="1">
    <source>
        <dbReference type="SAM" id="SignalP"/>
    </source>
</evidence>
<evidence type="ECO:0000313" key="4">
    <source>
        <dbReference type="Proteomes" id="UP000245956"/>
    </source>
</evidence>
<keyword evidence="1" id="KW-0732">Signal</keyword>
<reference evidence="2 5" key="4">
    <citation type="journal article" date="2024" name="Microbiol. Resour. Announc.">
        <title>Genome annotations for the ascomycete fungi Trichoderma harzianum, Trichoderma aggressivum, and Purpureocillium lilacinum.</title>
        <authorList>
            <person name="Beijen E.P.W."/>
            <person name="Ohm R.A."/>
        </authorList>
    </citation>
    <scope>NUCLEOTIDE SEQUENCE [LARGE SCALE GENOMIC DNA]</scope>
    <source>
        <strain evidence="2 5">CBS 150709</strain>
    </source>
</reference>
<dbReference type="Proteomes" id="UP000245956">
    <property type="component" value="Unassembled WGS sequence"/>
</dbReference>
<dbReference type="EMBL" id="LCWV01000002">
    <property type="protein sequence ID" value="PWI75514.1"/>
    <property type="molecule type" value="Genomic_DNA"/>
</dbReference>
<evidence type="ECO:0000313" key="3">
    <source>
        <dbReference type="EMBL" id="PWI75514.1"/>
    </source>
</evidence>
<evidence type="ECO:0000313" key="5">
    <source>
        <dbReference type="Proteomes" id="UP001287286"/>
    </source>
</evidence>
<dbReference type="AlphaFoldDB" id="A0A2U3ELX9"/>
<reference evidence="3" key="1">
    <citation type="submission" date="2015-05" db="EMBL/GenBank/DDBJ databases">
        <authorList>
            <person name="Wang D.B."/>
            <person name="Wang M."/>
        </authorList>
    </citation>
    <scope>NUCLEOTIDE SEQUENCE</scope>
    <source>
        <strain evidence="3">36-1</strain>
    </source>
</reference>
<dbReference type="Proteomes" id="UP001287286">
    <property type="component" value="Unassembled WGS sequence"/>
</dbReference>
<accession>A0A2U3ELX9</accession>
<organism evidence="3 4">
    <name type="scientific">Purpureocillium lilacinum</name>
    <name type="common">Paecilomyces lilacinus</name>
    <dbReference type="NCBI Taxonomy" id="33203"/>
    <lineage>
        <taxon>Eukaryota</taxon>
        <taxon>Fungi</taxon>
        <taxon>Dikarya</taxon>
        <taxon>Ascomycota</taxon>
        <taxon>Pezizomycotina</taxon>
        <taxon>Sordariomycetes</taxon>
        <taxon>Hypocreomycetidae</taxon>
        <taxon>Hypocreales</taxon>
        <taxon>Ophiocordycipitaceae</taxon>
        <taxon>Purpureocillium</taxon>
    </lineage>
</organism>
<reference evidence="3 4" key="2">
    <citation type="journal article" date="2016" name="Front. Microbiol.">
        <title>Genome and transcriptome sequences reveal the specific parasitism of the nematophagous Purpureocillium lilacinum 36-1.</title>
        <authorList>
            <person name="Xie J."/>
            <person name="Li S."/>
            <person name="Mo C."/>
            <person name="Xiao X."/>
            <person name="Peng D."/>
            <person name="Wang G."/>
            <person name="Xiao Y."/>
        </authorList>
    </citation>
    <scope>NUCLEOTIDE SEQUENCE [LARGE SCALE GENOMIC DNA]</scope>
    <source>
        <strain evidence="3 4">36-1</strain>
    </source>
</reference>
<sequence length="161" mass="17266">MPSLRSILLGFAAMSSASLAKEKLQVVWSSGHFSTIAGPNGGNEFGHDSGFAITNDKGQSYFDSAYPADHAPCYNTGDGREFKVMSSCWKAPRSFKCKSNFGGNPESCEVFDSVGNSLAKGKGNTDTKFIGIALTQSSSCGVNFELEADEHCDDKAEWRIV</sequence>
<comment type="caution">
    <text evidence="3">The sequence shown here is derived from an EMBL/GenBank/DDBJ whole genome shotgun (WGS) entry which is preliminary data.</text>
</comment>
<feature type="signal peptide" evidence="1">
    <location>
        <begin position="1"/>
        <end position="20"/>
    </location>
</feature>
<proteinExistence type="predicted"/>
<evidence type="ECO:0000313" key="2">
    <source>
        <dbReference type="EMBL" id="KAK4091745.1"/>
    </source>
</evidence>
<feature type="chain" id="PRO_5015688503" evidence="1">
    <location>
        <begin position="21"/>
        <end position="161"/>
    </location>
</feature>
<reference evidence="2" key="3">
    <citation type="submission" date="2023-11" db="EMBL/GenBank/DDBJ databases">
        <authorList>
            <person name="Beijen E."/>
            <person name="Ohm R.A."/>
        </authorList>
    </citation>
    <scope>NUCLEOTIDE SEQUENCE</scope>
    <source>
        <strain evidence="2">CBS 150709</strain>
    </source>
</reference>
<protein>
    <submittedName>
        <fullName evidence="3">Uncharacterized protein</fullName>
    </submittedName>
</protein>
<dbReference type="EMBL" id="JAWRVI010000011">
    <property type="protein sequence ID" value="KAK4091745.1"/>
    <property type="molecule type" value="Genomic_DNA"/>
</dbReference>